<dbReference type="InterPro" id="IPR003582">
    <property type="entry name" value="ShKT_dom"/>
</dbReference>
<dbReference type="GO" id="GO:0008270">
    <property type="term" value="F:zinc ion binding"/>
    <property type="evidence" value="ECO:0007669"/>
    <property type="project" value="UniProtKB-UniRule"/>
</dbReference>
<dbReference type="EMBL" id="UZAH01034719">
    <property type="protein sequence ID" value="VDP36834.1"/>
    <property type="molecule type" value="Genomic_DNA"/>
</dbReference>
<evidence type="ECO:0000256" key="9">
    <source>
        <dbReference type="ARBA" id="ARBA00022833"/>
    </source>
</evidence>
<dbReference type="GO" id="GO:0004222">
    <property type="term" value="F:metalloendopeptidase activity"/>
    <property type="evidence" value="ECO:0007669"/>
    <property type="project" value="UniProtKB-UniRule"/>
</dbReference>
<protein>
    <recommendedName>
        <fullName evidence="14">Zinc metalloproteinase</fullName>
    </recommendedName>
</protein>
<keyword evidence="8 16" id="KW-0378">Hydrolase</keyword>
<evidence type="ECO:0000256" key="3">
    <source>
        <dbReference type="ARBA" id="ARBA00022525"/>
    </source>
</evidence>
<reference evidence="22" key="2">
    <citation type="submission" date="2019-09" db="UniProtKB">
        <authorList>
            <consortium name="WormBaseParasite"/>
        </authorList>
    </citation>
    <scope>IDENTIFICATION</scope>
</reference>
<evidence type="ECO:0000256" key="8">
    <source>
        <dbReference type="ARBA" id="ARBA00022801"/>
    </source>
</evidence>
<feature type="signal peptide" evidence="14 17">
    <location>
        <begin position="1"/>
        <end position="16"/>
    </location>
</feature>
<keyword evidence="11" id="KW-0865">Zymogen</keyword>
<dbReference type="Pfam" id="PF01549">
    <property type="entry name" value="ShK"/>
    <property type="match status" value="1"/>
</dbReference>
<dbReference type="PANTHER" id="PTHR10127">
    <property type="entry name" value="DISCOIDIN, CUB, EGF, LAMININ , AND ZINC METALLOPROTEASE DOMAIN CONTAINING"/>
    <property type="match status" value="1"/>
</dbReference>
<feature type="domain" description="CUB" evidence="18">
    <location>
        <begin position="379"/>
        <end position="482"/>
    </location>
</feature>
<feature type="domain" description="Peptidase M12A" evidence="19">
    <location>
        <begin position="125"/>
        <end position="321"/>
    </location>
</feature>
<dbReference type="InterPro" id="IPR006026">
    <property type="entry name" value="Peptidase_Metallo"/>
</dbReference>
<dbReference type="PANTHER" id="PTHR10127:SF793">
    <property type="entry name" value="ZINC METALLOPROTEINASE NAS-31"/>
    <property type="match status" value="1"/>
</dbReference>
<dbReference type="PROSITE" id="PS01180">
    <property type="entry name" value="CUB"/>
    <property type="match status" value="1"/>
</dbReference>
<dbReference type="SUPFAM" id="SSF55486">
    <property type="entry name" value="Metalloproteases ('zincins'), catalytic domain"/>
    <property type="match status" value="1"/>
</dbReference>
<dbReference type="SMART" id="SM00235">
    <property type="entry name" value="ZnMc"/>
    <property type="match status" value="1"/>
</dbReference>
<keyword evidence="5 16" id="KW-0645">Protease</keyword>
<evidence type="ECO:0000313" key="21">
    <source>
        <dbReference type="Proteomes" id="UP000050761"/>
    </source>
</evidence>
<comment type="function">
    <text evidence="1">Metalloprotease.</text>
</comment>
<comment type="caution">
    <text evidence="15">Lacks conserved residue(s) required for the propagation of feature annotation.</text>
</comment>
<comment type="cofactor">
    <cofactor evidence="16 17">
        <name>Zn(2+)</name>
        <dbReference type="ChEBI" id="CHEBI:29105"/>
    </cofactor>
    <text evidence="16 17">Binds 1 zinc ion per subunit.</text>
</comment>
<feature type="binding site" evidence="16">
    <location>
        <position position="222"/>
    </location>
    <ligand>
        <name>Zn(2+)</name>
        <dbReference type="ChEBI" id="CHEBI:29105"/>
        <note>catalytic</note>
    </ligand>
</feature>
<evidence type="ECO:0000256" key="10">
    <source>
        <dbReference type="ARBA" id="ARBA00023049"/>
    </source>
</evidence>
<evidence type="ECO:0000256" key="7">
    <source>
        <dbReference type="ARBA" id="ARBA00022729"/>
    </source>
</evidence>
<dbReference type="PROSITE" id="PS01186">
    <property type="entry name" value="EGF_2"/>
    <property type="match status" value="1"/>
</dbReference>
<organism evidence="21 22">
    <name type="scientific">Heligmosomoides polygyrus</name>
    <name type="common">Parasitic roundworm</name>
    <dbReference type="NCBI Taxonomy" id="6339"/>
    <lineage>
        <taxon>Eukaryota</taxon>
        <taxon>Metazoa</taxon>
        <taxon>Ecdysozoa</taxon>
        <taxon>Nematoda</taxon>
        <taxon>Chromadorea</taxon>
        <taxon>Rhabditida</taxon>
        <taxon>Rhabditina</taxon>
        <taxon>Rhabditomorpha</taxon>
        <taxon>Strongyloidea</taxon>
        <taxon>Heligmosomidae</taxon>
        <taxon>Heligmosomoides</taxon>
    </lineage>
</organism>
<accession>A0A3P8DXG7</accession>
<feature type="binding site" evidence="16">
    <location>
        <position position="218"/>
    </location>
    <ligand>
        <name>Zn(2+)</name>
        <dbReference type="ChEBI" id="CHEBI:29105"/>
        <note>catalytic</note>
    </ligand>
</feature>
<dbReference type="InterPro" id="IPR000742">
    <property type="entry name" value="EGF"/>
</dbReference>
<evidence type="ECO:0000313" key="22">
    <source>
        <dbReference type="WBParaSite" id="HPBE_0002314101-mRNA-1"/>
    </source>
</evidence>
<evidence type="ECO:0000256" key="14">
    <source>
        <dbReference type="PIRNR" id="PIRNR036365"/>
    </source>
</evidence>
<keyword evidence="12" id="KW-1015">Disulfide bond</keyword>
<dbReference type="GO" id="GO:0006508">
    <property type="term" value="P:proteolysis"/>
    <property type="evidence" value="ECO:0007669"/>
    <property type="project" value="UniProtKB-KW"/>
</dbReference>
<dbReference type="WBParaSite" id="HPBE_0002314101-mRNA-1">
    <property type="protein sequence ID" value="HPBE_0002314101-mRNA-1"/>
    <property type="gene ID" value="HPBE_0002314101"/>
</dbReference>
<keyword evidence="9 16" id="KW-0862">Zinc</keyword>
<feature type="chain" id="PRO_5044514000" description="Zinc metalloproteinase" evidence="14 17">
    <location>
        <begin position="17"/>
        <end position="557"/>
    </location>
</feature>
<name>A0A183GKC3_HELPZ</name>
<dbReference type="CDD" id="cd04280">
    <property type="entry name" value="ZnMc_astacin_like"/>
    <property type="match status" value="1"/>
</dbReference>
<dbReference type="AlphaFoldDB" id="A0A183GKC3"/>
<dbReference type="PIRSF" id="PIRSF036365">
    <property type="entry name" value="Astacin_nematoda"/>
    <property type="match status" value="1"/>
</dbReference>
<evidence type="ECO:0000256" key="17">
    <source>
        <dbReference type="RuleBase" id="RU361183"/>
    </source>
</evidence>
<evidence type="ECO:0000256" key="11">
    <source>
        <dbReference type="ARBA" id="ARBA00023145"/>
    </source>
</evidence>
<dbReference type="GO" id="GO:0018996">
    <property type="term" value="P:molting cycle, collagen and cuticulin-based cuticle"/>
    <property type="evidence" value="ECO:0007669"/>
    <property type="project" value="InterPro"/>
</dbReference>
<evidence type="ECO:0000256" key="1">
    <source>
        <dbReference type="ARBA" id="ARBA00002657"/>
    </source>
</evidence>
<dbReference type="SUPFAM" id="SSF49854">
    <property type="entry name" value="Spermadhesin, CUB domain"/>
    <property type="match status" value="1"/>
</dbReference>
<keyword evidence="4" id="KW-0245">EGF-like domain</keyword>
<proteinExistence type="predicted"/>
<evidence type="ECO:0000259" key="18">
    <source>
        <dbReference type="PROSITE" id="PS01180"/>
    </source>
</evidence>
<dbReference type="PROSITE" id="PS00022">
    <property type="entry name" value="EGF_1"/>
    <property type="match status" value="1"/>
</dbReference>
<evidence type="ECO:0000256" key="12">
    <source>
        <dbReference type="ARBA" id="ARBA00023157"/>
    </source>
</evidence>
<evidence type="ECO:0000313" key="20">
    <source>
        <dbReference type="EMBL" id="VDP36834.1"/>
    </source>
</evidence>
<feature type="active site" evidence="16">
    <location>
        <position position="219"/>
    </location>
</feature>
<dbReference type="PROSITE" id="PS51864">
    <property type="entry name" value="ASTACIN"/>
    <property type="match status" value="1"/>
</dbReference>
<evidence type="ECO:0000256" key="5">
    <source>
        <dbReference type="ARBA" id="ARBA00022670"/>
    </source>
</evidence>
<dbReference type="OrthoDB" id="5786116at2759"/>
<evidence type="ECO:0000256" key="2">
    <source>
        <dbReference type="ARBA" id="ARBA00004613"/>
    </source>
</evidence>
<keyword evidence="13" id="KW-0325">Glycoprotein</keyword>
<evidence type="ECO:0000256" key="16">
    <source>
        <dbReference type="PROSITE-ProRule" id="PRU01211"/>
    </source>
</evidence>
<keyword evidence="10 16" id="KW-0482">Metalloprotease</keyword>
<reference evidence="20 21" key="1">
    <citation type="submission" date="2018-11" db="EMBL/GenBank/DDBJ databases">
        <authorList>
            <consortium name="Pathogen Informatics"/>
        </authorList>
    </citation>
    <scope>NUCLEOTIDE SEQUENCE [LARGE SCALE GENOMIC DNA]</scope>
</reference>
<keyword evidence="6 16" id="KW-0479">Metal-binding</keyword>
<dbReference type="InterPro" id="IPR034035">
    <property type="entry name" value="Astacin-like_dom"/>
</dbReference>
<evidence type="ECO:0000256" key="15">
    <source>
        <dbReference type="PROSITE-ProRule" id="PRU00059"/>
    </source>
</evidence>
<dbReference type="InterPro" id="IPR000859">
    <property type="entry name" value="CUB_dom"/>
</dbReference>
<accession>A0A183GKC3</accession>
<dbReference type="InterPro" id="IPR035914">
    <property type="entry name" value="Sperma_CUB_dom_sf"/>
</dbReference>
<dbReference type="Pfam" id="PF01400">
    <property type="entry name" value="Astacin"/>
    <property type="match status" value="1"/>
</dbReference>
<dbReference type="PRINTS" id="PR00480">
    <property type="entry name" value="ASTACIN"/>
</dbReference>
<evidence type="ECO:0000256" key="6">
    <source>
        <dbReference type="ARBA" id="ARBA00022723"/>
    </source>
</evidence>
<sequence length="557" mass="62232">MRLALLVLLLIAVTNAGVLDSARGKILSNTSILQIREKFDGMKKKLIDKLTLSPEAKAAFEEKMKRLLDIKKDRIQAVGDSIEEINLNKNVSELLYQGDIVLTQTQANEITADIEEEASSRAKRQAFRDKNYPRTTWQSGVYYFFDSNASPLVKSVFKKATEEWRKDTCIDFYESYTAPNKIRVFMEDGCWSYVGRTGGEVQDLSLGEGCESVGTAAHELGHALGLYHTQSRYDRDQFITVNVANIKPDWVSQFTKQTTFTNDNYGITYDPGSIMHYGAMSATYNGKPSMLPHDSSYAETLGSPIISFYEKLMLNTHYECMTANSNYTPGIKLSSFSEKCAGRSNMCKNGGFLNPRDCTKCVCPSGYGGPLCDRRPPGCGAELEAKTQPQTLTDRLGNKLAGMSPREDFMFCNYWIKAPVGSRIEVKIKSFSKGVSVDGCTYAAVEIKTHKDQKLTGYRLFRFCSEEDAGVSLISDSNLVPVITYNRIYETQTILEYRIVSSGLPPARPQPVVSTSSSSCMDRPWCPINRLRDYCTNPVFSETLKRSTCAKSCGFCK</sequence>
<keyword evidence="21" id="KW-1185">Reference proteome</keyword>
<dbReference type="GO" id="GO:0005576">
    <property type="term" value="C:extracellular region"/>
    <property type="evidence" value="ECO:0007669"/>
    <property type="project" value="UniProtKB-SubCell"/>
</dbReference>
<dbReference type="Proteomes" id="UP000050761">
    <property type="component" value="Unassembled WGS sequence"/>
</dbReference>
<dbReference type="InterPro" id="IPR024079">
    <property type="entry name" value="MetalloPept_cat_dom_sf"/>
</dbReference>
<evidence type="ECO:0000256" key="13">
    <source>
        <dbReference type="ARBA" id="ARBA00023180"/>
    </source>
</evidence>
<keyword evidence="3 14" id="KW-0964">Secreted</keyword>
<evidence type="ECO:0000256" key="4">
    <source>
        <dbReference type="ARBA" id="ARBA00022536"/>
    </source>
</evidence>
<dbReference type="InterPro" id="IPR001506">
    <property type="entry name" value="Peptidase_M12A"/>
</dbReference>
<dbReference type="InterPro" id="IPR017050">
    <property type="entry name" value="Metallopeptidase_nem"/>
</dbReference>
<comment type="subcellular location">
    <subcellularLocation>
        <location evidence="2 14">Secreted</location>
    </subcellularLocation>
</comment>
<dbReference type="Gene3D" id="2.60.120.290">
    <property type="entry name" value="Spermadhesin, CUB domain"/>
    <property type="match status" value="1"/>
</dbReference>
<dbReference type="Gene3D" id="3.40.390.10">
    <property type="entry name" value="Collagenase (Catalytic Domain)"/>
    <property type="match status" value="1"/>
</dbReference>
<evidence type="ECO:0000259" key="19">
    <source>
        <dbReference type="PROSITE" id="PS51864"/>
    </source>
</evidence>
<feature type="binding site" evidence="16">
    <location>
        <position position="228"/>
    </location>
    <ligand>
        <name>Zn(2+)</name>
        <dbReference type="ChEBI" id="CHEBI:29105"/>
        <note>catalytic</note>
    </ligand>
</feature>
<dbReference type="SMART" id="SM00254">
    <property type="entry name" value="ShKT"/>
    <property type="match status" value="1"/>
</dbReference>
<keyword evidence="7 14" id="KW-0732">Signal</keyword>
<gene>
    <name evidence="20" type="ORF">HPBE_LOCUS23140</name>
</gene>